<sequence>MKADRLRQGWSKQQAADAAGITIVTYRQAEAGRSVRDTTYAAIERVLGRLPGTYQAIADGDEPAAAAEHGPGTGSAAVAAADGGIEDAASGRGFVLDVDDPREVRIFAITDLPESERIWHILQMRKRDRERRAAAESGDTREATGTG</sequence>
<evidence type="ECO:0000256" key="1">
    <source>
        <dbReference type="SAM" id="MobiDB-lite"/>
    </source>
</evidence>
<proteinExistence type="predicted"/>
<keyword evidence="4" id="KW-1185">Reference proteome</keyword>
<gene>
    <name evidence="3" type="ORF">SAMN05421773_102330</name>
</gene>
<dbReference type="AlphaFoldDB" id="A0A1I1HCY5"/>
<accession>A0A1I1HCY5</accession>
<protein>
    <submittedName>
        <fullName evidence="3">Helix-turn-helix</fullName>
    </submittedName>
</protein>
<feature type="region of interest" description="Disordered" evidence="1">
    <location>
        <begin position="126"/>
        <end position="147"/>
    </location>
</feature>
<dbReference type="STRING" id="910347.SAMN05421773_102330"/>
<dbReference type="PROSITE" id="PS50943">
    <property type="entry name" value="HTH_CROC1"/>
    <property type="match status" value="1"/>
</dbReference>
<dbReference type="Proteomes" id="UP000199207">
    <property type="component" value="Unassembled WGS sequence"/>
</dbReference>
<reference evidence="3 4" key="1">
    <citation type="submission" date="2016-10" db="EMBL/GenBank/DDBJ databases">
        <authorList>
            <person name="de Groot N.N."/>
        </authorList>
    </citation>
    <scope>NUCLEOTIDE SEQUENCE [LARGE SCALE GENOMIC DNA]</scope>
    <source>
        <strain evidence="3 4">CGMCC 4.5739</strain>
    </source>
</reference>
<evidence type="ECO:0000313" key="3">
    <source>
        <dbReference type="EMBL" id="SFC21462.1"/>
    </source>
</evidence>
<feature type="domain" description="HTH cro/C1-type" evidence="2">
    <location>
        <begin position="1"/>
        <end position="54"/>
    </location>
</feature>
<dbReference type="SUPFAM" id="SSF47413">
    <property type="entry name" value="lambda repressor-like DNA-binding domains"/>
    <property type="match status" value="1"/>
</dbReference>
<dbReference type="CDD" id="cd00093">
    <property type="entry name" value="HTH_XRE"/>
    <property type="match status" value="1"/>
</dbReference>
<dbReference type="EMBL" id="FOLM01000002">
    <property type="protein sequence ID" value="SFC21462.1"/>
    <property type="molecule type" value="Genomic_DNA"/>
</dbReference>
<dbReference type="InterPro" id="IPR010982">
    <property type="entry name" value="Lambda_DNA-bd_dom_sf"/>
</dbReference>
<organism evidence="3 4">
    <name type="scientific">Streptomyces aidingensis</name>
    <dbReference type="NCBI Taxonomy" id="910347"/>
    <lineage>
        <taxon>Bacteria</taxon>
        <taxon>Bacillati</taxon>
        <taxon>Actinomycetota</taxon>
        <taxon>Actinomycetes</taxon>
        <taxon>Kitasatosporales</taxon>
        <taxon>Streptomycetaceae</taxon>
        <taxon>Streptomyces</taxon>
    </lineage>
</organism>
<name>A0A1I1HCY5_9ACTN</name>
<dbReference type="GO" id="GO:0003677">
    <property type="term" value="F:DNA binding"/>
    <property type="evidence" value="ECO:0007669"/>
    <property type="project" value="InterPro"/>
</dbReference>
<dbReference type="Pfam" id="PF01381">
    <property type="entry name" value="HTH_3"/>
    <property type="match status" value="1"/>
</dbReference>
<dbReference type="InterPro" id="IPR001387">
    <property type="entry name" value="Cro/C1-type_HTH"/>
</dbReference>
<evidence type="ECO:0000259" key="2">
    <source>
        <dbReference type="PROSITE" id="PS50943"/>
    </source>
</evidence>
<evidence type="ECO:0000313" key="4">
    <source>
        <dbReference type="Proteomes" id="UP000199207"/>
    </source>
</evidence>
<dbReference type="Gene3D" id="1.10.260.40">
    <property type="entry name" value="lambda repressor-like DNA-binding domains"/>
    <property type="match status" value="1"/>
</dbReference>